<dbReference type="FunFam" id="3.40.1390.30:FF:000001">
    <property type="entry name" value="GTP cyclohydrolase 1 type 2"/>
    <property type="match status" value="1"/>
</dbReference>
<dbReference type="Gene3D" id="3.40.1390.30">
    <property type="entry name" value="NIF3 (NGG1p interacting factor 3)-like"/>
    <property type="match status" value="1"/>
</dbReference>
<accession>A0A1T4MXJ1</accession>
<keyword evidence="7" id="KW-1185">Reference proteome</keyword>
<dbReference type="Proteomes" id="UP000190625">
    <property type="component" value="Unassembled WGS sequence"/>
</dbReference>
<dbReference type="FunFam" id="3.30.70.120:FF:000006">
    <property type="entry name" value="GTP cyclohydrolase 1 type 2 homolog"/>
    <property type="match status" value="1"/>
</dbReference>
<evidence type="ECO:0000313" key="7">
    <source>
        <dbReference type="Proteomes" id="UP000190625"/>
    </source>
</evidence>
<proteinExistence type="inferred from homology"/>
<dbReference type="NCBIfam" id="TIGR00486">
    <property type="entry name" value="YbgI_SA1388"/>
    <property type="match status" value="1"/>
</dbReference>
<dbReference type="InterPro" id="IPR002678">
    <property type="entry name" value="DUF34/NIF3"/>
</dbReference>
<feature type="binding site" evidence="5">
    <location>
        <position position="67"/>
    </location>
    <ligand>
        <name>a divalent metal cation</name>
        <dbReference type="ChEBI" id="CHEBI:60240"/>
        <label>1</label>
    </ligand>
</feature>
<evidence type="ECO:0000256" key="5">
    <source>
        <dbReference type="PIRSR" id="PIRSR602678-1"/>
    </source>
</evidence>
<evidence type="ECO:0000256" key="4">
    <source>
        <dbReference type="PIRNR" id="PIRNR037489"/>
    </source>
</evidence>
<gene>
    <name evidence="6" type="ORF">SAMN02745118_01636</name>
</gene>
<dbReference type="RefSeq" id="WP_078810099.1">
    <property type="nucleotide sequence ID" value="NZ_FUWM01000012.1"/>
</dbReference>
<dbReference type="InterPro" id="IPR015867">
    <property type="entry name" value="N-reg_PII/ATP_PRibTrfase_C"/>
</dbReference>
<name>A0A1T4MXJ1_9FIRM</name>
<organism evidence="6 7">
    <name type="scientific">Selenihalanaerobacter shriftii</name>
    <dbReference type="NCBI Taxonomy" id="142842"/>
    <lineage>
        <taxon>Bacteria</taxon>
        <taxon>Bacillati</taxon>
        <taxon>Bacillota</taxon>
        <taxon>Clostridia</taxon>
        <taxon>Halanaerobiales</taxon>
        <taxon>Halobacteroidaceae</taxon>
        <taxon>Selenihalanaerobacter</taxon>
    </lineage>
</organism>
<evidence type="ECO:0000256" key="1">
    <source>
        <dbReference type="ARBA" id="ARBA00006964"/>
    </source>
</evidence>
<comment type="similarity">
    <text evidence="1 4">Belongs to the GTP cyclohydrolase I type 2/NIF3 family.</text>
</comment>
<dbReference type="Pfam" id="PF01784">
    <property type="entry name" value="DUF34_NIF3"/>
    <property type="match status" value="1"/>
</dbReference>
<evidence type="ECO:0000256" key="3">
    <source>
        <dbReference type="ARBA" id="ARBA00022723"/>
    </source>
</evidence>
<dbReference type="GO" id="GO:0046872">
    <property type="term" value="F:metal ion binding"/>
    <property type="evidence" value="ECO:0007669"/>
    <property type="project" value="UniProtKB-UniRule"/>
</dbReference>
<sequence length="373" mass="40973">MSLSAQQVIQLIEELAPKKLAADWDNVGLQVGAYDQRVSKVLVTLDVNRAVMDEAIAKEVDLIISHHPVIFKSLSEVRFDTEIGRIIRSAIKNEINIYVAHTNYDIAKGGLNDLLADKLDLLDVQILQPTFEDEVKKLVTFVPEESIDEVREAITSAGAGWIGNYSDCTFQMKGVGAFKPLADSTPYLGEEGQLESVKEVRLETIVPASKLKRVINKLNKVHPYEEVAYDIYPVEINGESFGLGRIGKLKASLSFVELIAQVKKQLGVADLRVVEPKVDTIKKIALCSGSGADLIKKAAFKGADLLLTGDLKYHDAELAVELGLGIIDAGHYGTEIIMQKGIVEYLKTKIQERGLEEIEVSSAKSNKGFIQIV</sequence>
<dbReference type="Gene3D" id="3.30.70.120">
    <property type="match status" value="1"/>
</dbReference>
<dbReference type="OrthoDB" id="9792792at2"/>
<dbReference type="GO" id="GO:0005737">
    <property type="term" value="C:cytoplasm"/>
    <property type="evidence" value="ECO:0007669"/>
    <property type="project" value="TreeGrafter"/>
</dbReference>
<dbReference type="InterPro" id="IPR017221">
    <property type="entry name" value="DUF34/NIF3_bac"/>
</dbReference>
<dbReference type="InterPro" id="IPR036069">
    <property type="entry name" value="DUF34/NIF3_sf"/>
</dbReference>
<evidence type="ECO:0000256" key="2">
    <source>
        <dbReference type="ARBA" id="ARBA00022112"/>
    </source>
</evidence>
<feature type="binding site" evidence="5">
    <location>
        <position position="105"/>
    </location>
    <ligand>
        <name>a divalent metal cation</name>
        <dbReference type="ChEBI" id="CHEBI:60240"/>
        <label>1</label>
    </ligand>
</feature>
<dbReference type="EMBL" id="FUWM01000012">
    <property type="protein sequence ID" value="SJZ71800.1"/>
    <property type="molecule type" value="Genomic_DNA"/>
</dbReference>
<feature type="binding site" evidence="5">
    <location>
        <position position="335"/>
    </location>
    <ligand>
        <name>a divalent metal cation</name>
        <dbReference type="ChEBI" id="CHEBI:60240"/>
        <label>1</label>
    </ligand>
</feature>
<dbReference type="PANTHER" id="PTHR13799:SF14">
    <property type="entry name" value="GTP CYCLOHYDROLASE 1 TYPE 2 HOMOLOG"/>
    <property type="match status" value="1"/>
</dbReference>
<keyword evidence="3 4" id="KW-0479">Metal-binding</keyword>
<dbReference type="STRING" id="142842.SAMN02745118_01636"/>
<reference evidence="7" key="1">
    <citation type="submission" date="2017-02" db="EMBL/GenBank/DDBJ databases">
        <authorList>
            <person name="Varghese N."/>
            <person name="Submissions S."/>
        </authorList>
    </citation>
    <scope>NUCLEOTIDE SEQUENCE [LARGE SCALE GENOMIC DNA]</scope>
    <source>
        <strain evidence="7">ATCC BAA-73</strain>
    </source>
</reference>
<dbReference type="PIRSF" id="PIRSF037489">
    <property type="entry name" value="UCP037489_NIF3_YqfO"/>
    <property type="match status" value="1"/>
</dbReference>
<dbReference type="PANTHER" id="PTHR13799">
    <property type="entry name" value="NGG1 INTERACTING FACTOR 3"/>
    <property type="match status" value="1"/>
</dbReference>
<evidence type="ECO:0000313" key="6">
    <source>
        <dbReference type="EMBL" id="SJZ71800.1"/>
    </source>
</evidence>
<dbReference type="AlphaFoldDB" id="A0A1T4MXJ1"/>
<feature type="binding site" evidence="5">
    <location>
        <position position="66"/>
    </location>
    <ligand>
        <name>a divalent metal cation</name>
        <dbReference type="ChEBI" id="CHEBI:60240"/>
        <label>1</label>
    </ligand>
</feature>
<dbReference type="SUPFAM" id="SSF102705">
    <property type="entry name" value="NIF3 (NGG1p interacting factor 3)-like"/>
    <property type="match status" value="1"/>
</dbReference>
<protein>
    <recommendedName>
        <fullName evidence="2 4">GTP cyclohydrolase 1 type 2 homolog</fullName>
    </recommendedName>
</protein>
<feature type="binding site" evidence="5">
    <location>
        <position position="331"/>
    </location>
    <ligand>
        <name>a divalent metal cation</name>
        <dbReference type="ChEBI" id="CHEBI:60240"/>
        <label>1</label>
    </ligand>
</feature>